<comment type="catalytic activity">
    <reaction evidence="10">
        <text>L-seryl-[protein] + ATP = O-phospho-L-seryl-[protein] + ADP + H(+)</text>
        <dbReference type="Rhea" id="RHEA:17989"/>
        <dbReference type="Rhea" id="RHEA-COMP:9863"/>
        <dbReference type="Rhea" id="RHEA-COMP:11604"/>
        <dbReference type="ChEBI" id="CHEBI:15378"/>
        <dbReference type="ChEBI" id="CHEBI:29999"/>
        <dbReference type="ChEBI" id="CHEBI:30616"/>
        <dbReference type="ChEBI" id="CHEBI:83421"/>
        <dbReference type="ChEBI" id="CHEBI:456216"/>
        <dbReference type="EC" id="2.7.11.1"/>
    </reaction>
</comment>
<dbReference type="Gene3D" id="3.30.200.20">
    <property type="entry name" value="Phosphorylase Kinase, domain 1"/>
    <property type="match status" value="1"/>
</dbReference>
<evidence type="ECO:0000256" key="1">
    <source>
        <dbReference type="ARBA" id="ARBA00010630"/>
    </source>
</evidence>
<dbReference type="InterPro" id="IPR000719">
    <property type="entry name" value="Prot_kinase_dom"/>
</dbReference>
<feature type="domain" description="Protein kinase" evidence="11">
    <location>
        <begin position="1"/>
        <end position="197"/>
    </location>
</feature>
<dbReference type="Pfam" id="PF01163">
    <property type="entry name" value="RIO1"/>
    <property type="match status" value="1"/>
</dbReference>
<dbReference type="InterPro" id="IPR018934">
    <property type="entry name" value="RIO_dom"/>
</dbReference>
<dbReference type="GO" id="GO:0004674">
    <property type="term" value="F:protein serine/threonine kinase activity"/>
    <property type="evidence" value="ECO:0007669"/>
    <property type="project" value="UniProtKB-KW"/>
</dbReference>
<evidence type="ECO:0000259" key="11">
    <source>
        <dbReference type="PROSITE" id="PS50011"/>
    </source>
</evidence>
<evidence type="ECO:0000256" key="4">
    <source>
        <dbReference type="ARBA" id="ARBA00022679"/>
    </source>
</evidence>
<dbReference type="SUPFAM" id="SSF56112">
    <property type="entry name" value="Protein kinase-like (PK-like)"/>
    <property type="match status" value="1"/>
</dbReference>
<dbReference type="GO" id="GO:0008033">
    <property type="term" value="P:tRNA processing"/>
    <property type="evidence" value="ECO:0007669"/>
    <property type="project" value="UniProtKB-KW"/>
</dbReference>
<dbReference type="PROSITE" id="PS00109">
    <property type="entry name" value="PROTEIN_KINASE_TYR"/>
    <property type="match status" value="1"/>
</dbReference>
<organism evidence="12 13">
    <name type="scientific">Candidatus Naiadarchaeum limnaeum</name>
    <dbReference type="NCBI Taxonomy" id="2756139"/>
    <lineage>
        <taxon>Archaea</taxon>
        <taxon>Candidatus Undinarchaeota</taxon>
        <taxon>Candidatus Undinarchaeia</taxon>
        <taxon>Candidatus Naiadarchaeales</taxon>
        <taxon>Candidatus Naiadarchaeaceae</taxon>
        <taxon>Candidatus Naiadarchaeum</taxon>
    </lineage>
</organism>
<evidence type="ECO:0000256" key="6">
    <source>
        <dbReference type="ARBA" id="ARBA00022741"/>
    </source>
</evidence>
<evidence type="ECO:0000256" key="10">
    <source>
        <dbReference type="ARBA" id="ARBA00048679"/>
    </source>
</evidence>
<dbReference type="InterPro" id="IPR011009">
    <property type="entry name" value="Kinase-like_dom_sf"/>
</dbReference>
<dbReference type="EMBL" id="DVAB01000039">
    <property type="protein sequence ID" value="HIK00841.1"/>
    <property type="molecule type" value="Genomic_DNA"/>
</dbReference>
<protein>
    <recommendedName>
        <fullName evidence="2">non-specific serine/threonine protein kinase</fullName>
        <ecNumber evidence="2">2.7.11.1</ecNumber>
    </recommendedName>
</protein>
<dbReference type="Proteomes" id="UP000646946">
    <property type="component" value="Unassembled WGS sequence"/>
</dbReference>
<comment type="caution">
    <text evidence="12">The sequence shown here is derived from an EMBL/GenBank/DDBJ whole genome shotgun (WGS) entry which is preliminary data.</text>
</comment>
<dbReference type="PANTHER" id="PTHR12209:SF0">
    <property type="entry name" value="EKC_KEOPS COMPLEX SUBUNIT TP53RK"/>
    <property type="match status" value="1"/>
</dbReference>
<evidence type="ECO:0000313" key="12">
    <source>
        <dbReference type="EMBL" id="HIK00841.1"/>
    </source>
</evidence>
<dbReference type="Gene3D" id="1.10.510.10">
    <property type="entry name" value="Transferase(Phosphotransferase) domain 1"/>
    <property type="match status" value="1"/>
</dbReference>
<dbReference type="NCBIfam" id="NF011462">
    <property type="entry name" value="PRK14879.1-3"/>
    <property type="match status" value="1"/>
</dbReference>
<dbReference type="GO" id="GO:0005829">
    <property type="term" value="C:cytosol"/>
    <property type="evidence" value="ECO:0007669"/>
    <property type="project" value="TreeGrafter"/>
</dbReference>
<dbReference type="InterPro" id="IPR008266">
    <property type="entry name" value="Tyr_kinase_AS"/>
</dbReference>
<dbReference type="InterPro" id="IPR022495">
    <property type="entry name" value="Bud32"/>
</dbReference>
<dbReference type="GO" id="GO:0005524">
    <property type="term" value="F:ATP binding"/>
    <property type="evidence" value="ECO:0007669"/>
    <property type="project" value="UniProtKB-KW"/>
</dbReference>
<sequence length="197" mass="22347">MGKELKLGAEARLTLKDNVVVKERIKKSYRLAQIDSVLRKERTSKEASLLQKAARAQVNVPRVLKVDKENFAIEMEFISGELIDKIIDEKLARELGREIALMHDNGIIHGDLTTSNIIVKSGQVFFIDFGLGEISDSVEKKAVDLRVLKEAIRANHPAAADKLNEIILDSYKRHSKKATEVLTRLEDVEKRGRYKER</sequence>
<evidence type="ECO:0000256" key="8">
    <source>
        <dbReference type="ARBA" id="ARBA00022840"/>
    </source>
</evidence>
<dbReference type="NCBIfam" id="TIGR03724">
    <property type="entry name" value="arch_bud32"/>
    <property type="match status" value="1"/>
</dbReference>
<keyword evidence="13" id="KW-1185">Reference proteome</keyword>
<evidence type="ECO:0000256" key="7">
    <source>
        <dbReference type="ARBA" id="ARBA00022777"/>
    </source>
</evidence>
<evidence type="ECO:0000256" key="3">
    <source>
        <dbReference type="ARBA" id="ARBA00022527"/>
    </source>
</evidence>
<accession>A0A832VB05</accession>
<gene>
    <name evidence="12" type="ORF">H1016_04860</name>
</gene>
<keyword evidence="8" id="KW-0067">ATP-binding</keyword>
<keyword evidence="7 12" id="KW-0418">Kinase</keyword>
<comment type="catalytic activity">
    <reaction evidence="9">
        <text>L-threonyl-[protein] + ATP = O-phospho-L-threonyl-[protein] + ADP + H(+)</text>
        <dbReference type="Rhea" id="RHEA:46608"/>
        <dbReference type="Rhea" id="RHEA-COMP:11060"/>
        <dbReference type="Rhea" id="RHEA-COMP:11605"/>
        <dbReference type="ChEBI" id="CHEBI:15378"/>
        <dbReference type="ChEBI" id="CHEBI:30013"/>
        <dbReference type="ChEBI" id="CHEBI:30616"/>
        <dbReference type="ChEBI" id="CHEBI:61977"/>
        <dbReference type="ChEBI" id="CHEBI:456216"/>
        <dbReference type="EC" id="2.7.11.1"/>
    </reaction>
</comment>
<name>A0A832VB05_9ARCH</name>
<dbReference type="PROSITE" id="PS50011">
    <property type="entry name" value="PROTEIN_KINASE_DOM"/>
    <property type="match status" value="1"/>
</dbReference>
<keyword evidence="4 12" id="KW-0808">Transferase</keyword>
<keyword evidence="3 12" id="KW-0723">Serine/threonine-protein kinase</keyword>
<keyword evidence="6" id="KW-0547">Nucleotide-binding</keyword>
<evidence type="ECO:0000256" key="2">
    <source>
        <dbReference type="ARBA" id="ARBA00012513"/>
    </source>
</evidence>
<keyword evidence="5" id="KW-0819">tRNA processing</keyword>
<comment type="similarity">
    <text evidence="1">Belongs to the protein kinase superfamily. BUD32 family.</text>
</comment>
<dbReference type="EC" id="2.7.11.1" evidence="2"/>
<reference evidence="12 13" key="1">
    <citation type="journal article" name="Nat. Commun.">
        <title>Undinarchaeota illuminate DPANN phylogeny and the impact of gene transfer on archaeal evolution.</title>
        <authorList>
            <person name="Dombrowski N."/>
            <person name="Williams T.A."/>
            <person name="Sun J."/>
            <person name="Woodcroft B.J."/>
            <person name="Lee J.H."/>
            <person name="Minh B.Q."/>
            <person name="Rinke C."/>
            <person name="Spang A."/>
        </authorList>
    </citation>
    <scope>NUCLEOTIDE SEQUENCE [LARGE SCALE GENOMIC DNA]</scope>
    <source>
        <strain evidence="12">MAG_bin1129</strain>
    </source>
</reference>
<proteinExistence type="inferred from homology"/>
<evidence type="ECO:0000256" key="9">
    <source>
        <dbReference type="ARBA" id="ARBA00047899"/>
    </source>
</evidence>
<evidence type="ECO:0000313" key="13">
    <source>
        <dbReference type="Proteomes" id="UP000646946"/>
    </source>
</evidence>
<dbReference type="PANTHER" id="PTHR12209">
    <property type="entry name" value="NON-SPECIFIC SERINE/THREONINE PROTEIN KINASE"/>
    <property type="match status" value="1"/>
</dbReference>
<evidence type="ECO:0000256" key="5">
    <source>
        <dbReference type="ARBA" id="ARBA00022694"/>
    </source>
</evidence>
<dbReference type="AlphaFoldDB" id="A0A832VB05"/>